<name>A0A151M624_ALLMI</name>
<keyword evidence="2" id="KW-1185">Reference proteome</keyword>
<organism evidence="1 2">
    <name type="scientific">Alligator mississippiensis</name>
    <name type="common">American alligator</name>
    <dbReference type="NCBI Taxonomy" id="8496"/>
    <lineage>
        <taxon>Eukaryota</taxon>
        <taxon>Metazoa</taxon>
        <taxon>Chordata</taxon>
        <taxon>Craniata</taxon>
        <taxon>Vertebrata</taxon>
        <taxon>Euteleostomi</taxon>
        <taxon>Archelosauria</taxon>
        <taxon>Archosauria</taxon>
        <taxon>Crocodylia</taxon>
        <taxon>Alligatoridae</taxon>
        <taxon>Alligatorinae</taxon>
        <taxon>Alligator</taxon>
    </lineage>
</organism>
<dbReference type="Proteomes" id="UP000050525">
    <property type="component" value="Unassembled WGS sequence"/>
</dbReference>
<reference evidence="1 2" key="1">
    <citation type="journal article" date="2012" name="Genome Biol.">
        <title>Sequencing three crocodilian genomes to illuminate the evolution of archosaurs and amniotes.</title>
        <authorList>
            <person name="St John J.A."/>
            <person name="Braun E.L."/>
            <person name="Isberg S.R."/>
            <person name="Miles L.G."/>
            <person name="Chong A.Y."/>
            <person name="Gongora J."/>
            <person name="Dalzell P."/>
            <person name="Moran C."/>
            <person name="Bed'hom B."/>
            <person name="Abzhanov A."/>
            <person name="Burgess S.C."/>
            <person name="Cooksey A.M."/>
            <person name="Castoe T.A."/>
            <person name="Crawford N.G."/>
            <person name="Densmore L.D."/>
            <person name="Drew J.C."/>
            <person name="Edwards S.V."/>
            <person name="Faircloth B.C."/>
            <person name="Fujita M.K."/>
            <person name="Greenwold M.J."/>
            <person name="Hoffmann F.G."/>
            <person name="Howard J.M."/>
            <person name="Iguchi T."/>
            <person name="Janes D.E."/>
            <person name="Khan S.Y."/>
            <person name="Kohno S."/>
            <person name="de Koning A.J."/>
            <person name="Lance S.L."/>
            <person name="McCarthy F.M."/>
            <person name="McCormack J.E."/>
            <person name="Merchant M.E."/>
            <person name="Peterson D.G."/>
            <person name="Pollock D.D."/>
            <person name="Pourmand N."/>
            <person name="Raney B.J."/>
            <person name="Roessler K.A."/>
            <person name="Sanford J.R."/>
            <person name="Sawyer R.H."/>
            <person name="Schmidt C.J."/>
            <person name="Triplett E.W."/>
            <person name="Tuberville T.D."/>
            <person name="Venegas-Anaya M."/>
            <person name="Howard J.T."/>
            <person name="Jarvis E.D."/>
            <person name="Guillette L.J.Jr."/>
            <person name="Glenn T.C."/>
            <person name="Green R.E."/>
            <person name="Ray D.A."/>
        </authorList>
    </citation>
    <scope>NUCLEOTIDE SEQUENCE [LARGE SCALE GENOMIC DNA]</scope>
    <source>
        <strain evidence="1">KSC_2009_1</strain>
    </source>
</reference>
<evidence type="ECO:0000313" key="1">
    <source>
        <dbReference type="EMBL" id="KYO19962.1"/>
    </source>
</evidence>
<evidence type="ECO:0000313" key="2">
    <source>
        <dbReference type="Proteomes" id="UP000050525"/>
    </source>
</evidence>
<gene>
    <name evidence="1" type="ORF">Y1Q_0021896</name>
</gene>
<accession>A0A151M624</accession>
<proteinExistence type="predicted"/>
<sequence length="68" mass="7723">MHVHIDTWPGIQPQTALESSSPNYLQVYNQMLVVCWGICVRVKSYIVLVQSCCSPLLCQRYSLSDNCC</sequence>
<comment type="caution">
    <text evidence="1">The sequence shown here is derived from an EMBL/GenBank/DDBJ whole genome shotgun (WGS) entry which is preliminary data.</text>
</comment>
<protein>
    <submittedName>
        <fullName evidence="1">Uncharacterized protein</fullName>
    </submittedName>
</protein>
<dbReference type="EMBL" id="AKHW03006480">
    <property type="protein sequence ID" value="KYO19962.1"/>
    <property type="molecule type" value="Genomic_DNA"/>
</dbReference>
<dbReference type="AlphaFoldDB" id="A0A151M624"/>